<name>A0ABV5WAE0_9BACI</name>
<feature type="compositionally biased region" description="Gly residues" evidence="1">
    <location>
        <begin position="89"/>
        <end position="98"/>
    </location>
</feature>
<comment type="caution">
    <text evidence="2">The sequence shown here is derived from an EMBL/GenBank/DDBJ whole genome shotgun (WGS) entry which is preliminary data.</text>
</comment>
<evidence type="ECO:0000313" key="3">
    <source>
        <dbReference type="Proteomes" id="UP001589609"/>
    </source>
</evidence>
<feature type="region of interest" description="Disordered" evidence="1">
    <location>
        <begin position="79"/>
        <end position="98"/>
    </location>
</feature>
<protein>
    <recommendedName>
        <fullName evidence="4">Lipoprotein</fullName>
    </recommendedName>
</protein>
<evidence type="ECO:0008006" key="4">
    <source>
        <dbReference type="Google" id="ProtNLM"/>
    </source>
</evidence>
<evidence type="ECO:0000313" key="2">
    <source>
        <dbReference type="EMBL" id="MFB9757131.1"/>
    </source>
</evidence>
<evidence type="ECO:0000256" key="1">
    <source>
        <dbReference type="SAM" id="MobiDB-lite"/>
    </source>
</evidence>
<dbReference type="Proteomes" id="UP001589609">
    <property type="component" value="Unassembled WGS sequence"/>
</dbReference>
<reference evidence="2 3" key="1">
    <citation type="submission" date="2024-09" db="EMBL/GenBank/DDBJ databases">
        <authorList>
            <person name="Sun Q."/>
            <person name="Mori K."/>
        </authorList>
    </citation>
    <scope>NUCLEOTIDE SEQUENCE [LARGE SCALE GENOMIC DNA]</scope>
    <source>
        <strain evidence="2 3">JCM 11201</strain>
    </source>
</reference>
<sequence length="98" mass="10729">MKKTKKIMLGVTAALGGTLAGCGDDELPPKPEDPYCSKYEYDYGDDEWECDDTASRHYRYFYVGNTAYPDTDEYKSKKSSIAKGKAKSGFGGSKVSGS</sequence>
<dbReference type="PROSITE" id="PS51257">
    <property type="entry name" value="PROKAR_LIPOPROTEIN"/>
    <property type="match status" value="1"/>
</dbReference>
<proteinExistence type="predicted"/>
<organism evidence="2 3">
    <name type="scientific">Ectobacillus funiculus</name>
    <dbReference type="NCBI Taxonomy" id="137993"/>
    <lineage>
        <taxon>Bacteria</taxon>
        <taxon>Bacillati</taxon>
        <taxon>Bacillota</taxon>
        <taxon>Bacilli</taxon>
        <taxon>Bacillales</taxon>
        <taxon>Bacillaceae</taxon>
        <taxon>Ectobacillus</taxon>
    </lineage>
</organism>
<dbReference type="EMBL" id="JBHMAF010000004">
    <property type="protein sequence ID" value="MFB9757131.1"/>
    <property type="molecule type" value="Genomic_DNA"/>
</dbReference>
<keyword evidence="3" id="KW-1185">Reference proteome</keyword>
<gene>
    <name evidence="2" type="ORF">ACFFMS_00985</name>
</gene>
<dbReference type="RefSeq" id="WP_129729389.1">
    <property type="nucleotide sequence ID" value="NZ_JAPCYI010000001.1"/>
</dbReference>
<accession>A0ABV5WAE0</accession>